<dbReference type="CDD" id="cd05826">
    <property type="entry name" value="Sortase_B"/>
    <property type="match status" value="1"/>
</dbReference>
<name>A0ABT1YR29_9BACL</name>
<keyword evidence="2" id="KW-0812">Transmembrane</keyword>
<evidence type="ECO:0000313" key="4">
    <source>
        <dbReference type="Proteomes" id="UP001300012"/>
    </source>
</evidence>
<organism evidence="3 4">
    <name type="scientific">Paenibacillus radicis</name>
    <name type="common">ex Xue et al. 2023</name>
    <dbReference type="NCBI Taxonomy" id="2972489"/>
    <lineage>
        <taxon>Bacteria</taxon>
        <taxon>Bacillati</taxon>
        <taxon>Bacillota</taxon>
        <taxon>Bacilli</taxon>
        <taxon>Bacillales</taxon>
        <taxon>Paenibacillaceae</taxon>
        <taxon>Paenibacillus</taxon>
    </lineage>
</organism>
<dbReference type="InterPro" id="IPR005754">
    <property type="entry name" value="Sortase"/>
</dbReference>
<accession>A0ABT1YR29</accession>
<sequence length="281" mass="31965">MLSLKAKLLNSKKNAFQQLLMLLALGAFVFSFIELSSLAVGYYENRKASAEAQAVYYSNLEGTEQGGASSGAAVKPAINPEASPLAVRPAFQGLLAVNPDISGWIKIGDTLIDYPIVRAEDNEYYLSRNYKREEAKAGSIFMDFRNNVTAVGTNTILYGHRMKDGSMFGDLKKYMDREFFEAHQLISLDTLYHRYDVEVFSVYYTTTDFNYIETEFETSEDQLRFYERIRERSMYKSGVVLTEQDRVLTLSTCDYTLDPNEGRLVVHGRLVEKQEGKRDSQ</sequence>
<dbReference type="EC" id="3.4.22.71" evidence="3"/>
<reference evidence="3 4" key="1">
    <citation type="submission" date="2022-08" db="EMBL/GenBank/DDBJ databases">
        <title>Paenibacillus endoradicis sp. nov., Paenibacillus radicibacter sp. nov and Paenibacillus pararadicis sp. nov., three cold-adapted plant growth-promoting bacteria isolated from root of Larix gmelinii in Great Khingan.</title>
        <authorList>
            <person name="Xue H."/>
        </authorList>
    </citation>
    <scope>NUCLEOTIDE SEQUENCE [LARGE SCALE GENOMIC DNA]</scope>
    <source>
        <strain evidence="3 4">N5-1-1-5</strain>
    </source>
</reference>
<dbReference type="NCBIfam" id="TIGR03064">
    <property type="entry name" value="sortase_srtB"/>
    <property type="match status" value="1"/>
</dbReference>
<dbReference type="Gene3D" id="2.40.260.10">
    <property type="entry name" value="Sortase"/>
    <property type="match status" value="1"/>
</dbReference>
<dbReference type="InterPro" id="IPR009835">
    <property type="entry name" value="SrtB"/>
</dbReference>
<dbReference type="RefSeq" id="WP_258217245.1">
    <property type="nucleotide sequence ID" value="NZ_JANQBD010000030.1"/>
</dbReference>
<evidence type="ECO:0000256" key="1">
    <source>
        <dbReference type="ARBA" id="ARBA00022801"/>
    </source>
</evidence>
<keyword evidence="2" id="KW-1133">Transmembrane helix</keyword>
<dbReference type="EMBL" id="JANQBD010000030">
    <property type="protein sequence ID" value="MCR8635644.1"/>
    <property type="molecule type" value="Genomic_DNA"/>
</dbReference>
<evidence type="ECO:0000256" key="2">
    <source>
        <dbReference type="SAM" id="Phobius"/>
    </source>
</evidence>
<protein>
    <submittedName>
        <fullName evidence="3">Class B sortase</fullName>
        <ecNumber evidence="3">3.4.22.71</ecNumber>
    </submittedName>
</protein>
<dbReference type="Proteomes" id="UP001300012">
    <property type="component" value="Unassembled WGS sequence"/>
</dbReference>
<dbReference type="Pfam" id="PF04203">
    <property type="entry name" value="Sortase"/>
    <property type="match status" value="1"/>
</dbReference>
<dbReference type="GO" id="GO:0016787">
    <property type="term" value="F:hydrolase activity"/>
    <property type="evidence" value="ECO:0007669"/>
    <property type="project" value="UniProtKB-KW"/>
</dbReference>
<keyword evidence="4" id="KW-1185">Reference proteome</keyword>
<comment type="caution">
    <text evidence="3">The sequence shown here is derived from an EMBL/GenBank/DDBJ whole genome shotgun (WGS) entry which is preliminary data.</text>
</comment>
<dbReference type="SUPFAM" id="SSF63817">
    <property type="entry name" value="Sortase"/>
    <property type="match status" value="1"/>
</dbReference>
<evidence type="ECO:0000313" key="3">
    <source>
        <dbReference type="EMBL" id="MCR8635644.1"/>
    </source>
</evidence>
<dbReference type="InterPro" id="IPR023365">
    <property type="entry name" value="Sortase_dom-sf"/>
</dbReference>
<feature type="transmembrane region" description="Helical" evidence="2">
    <location>
        <begin position="20"/>
        <end position="43"/>
    </location>
</feature>
<keyword evidence="1 3" id="KW-0378">Hydrolase</keyword>
<keyword evidence="2" id="KW-0472">Membrane</keyword>
<gene>
    <name evidence="3" type="primary">srtB</name>
    <name evidence="3" type="ORF">NV381_31005</name>
</gene>
<proteinExistence type="predicted"/>